<proteinExistence type="predicted"/>
<dbReference type="EMBL" id="DSTX01000011">
    <property type="protein sequence ID" value="HFK20772.1"/>
    <property type="molecule type" value="Genomic_DNA"/>
</dbReference>
<protein>
    <submittedName>
        <fullName evidence="2">Uncharacterized protein</fullName>
    </submittedName>
</protein>
<dbReference type="AlphaFoldDB" id="A0A7C3IT75"/>
<feature type="transmembrane region" description="Helical" evidence="1">
    <location>
        <begin position="143"/>
        <end position="166"/>
    </location>
</feature>
<name>A0A7C3IT75_9CREN</name>
<evidence type="ECO:0000256" key="1">
    <source>
        <dbReference type="SAM" id="Phobius"/>
    </source>
</evidence>
<reference evidence="2" key="1">
    <citation type="journal article" date="2020" name="mSystems">
        <title>Genome- and Community-Level Interaction Insights into Carbon Utilization and Element Cycling Functions of Hydrothermarchaeota in Hydrothermal Sediment.</title>
        <authorList>
            <person name="Zhou Z."/>
            <person name="Liu Y."/>
            <person name="Xu W."/>
            <person name="Pan J."/>
            <person name="Luo Z.H."/>
            <person name="Li M."/>
        </authorList>
    </citation>
    <scope>NUCLEOTIDE SEQUENCE [LARGE SCALE GENOMIC DNA]</scope>
    <source>
        <strain evidence="2">SpSt-468</strain>
    </source>
</reference>
<feature type="transmembrane region" description="Helical" evidence="1">
    <location>
        <begin position="95"/>
        <end position="116"/>
    </location>
</feature>
<comment type="caution">
    <text evidence="2">The sequence shown here is derived from an EMBL/GenBank/DDBJ whole genome shotgun (WGS) entry which is preliminary data.</text>
</comment>
<keyword evidence="1" id="KW-0812">Transmembrane</keyword>
<sequence length="180" mass="18476">MPDLLGKSVAMRSLIIRTALSSAIAAAIFATLCAVPALLPSLASGAAPSELQPAMVELCKAAVPTYLPALGAVVAASAFIASFVRGSKAYGPATLLLGALSLAYVLAAFHLGSITIEVPLDALRALIQPIVVSSANLAVTIDWHLLMAICSLPPSLTIVKGLYLTLTDFRSQRSRAAPPA</sequence>
<keyword evidence="1" id="KW-0472">Membrane</keyword>
<accession>A0A7C3IT75</accession>
<organism evidence="2">
    <name type="scientific">Candidatus Methanomethylicus mesodigestus</name>
    <dbReference type="NCBI Taxonomy" id="1867258"/>
    <lineage>
        <taxon>Archaea</taxon>
        <taxon>Thermoproteota</taxon>
        <taxon>Methanosuratincolia</taxon>
        <taxon>Candidatus Methanomethylicales</taxon>
        <taxon>Candidatus Methanomethylicaceae</taxon>
        <taxon>Candidatus Methanomethylicus</taxon>
    </lineage>
</organism>
<evidence type="ECO:0000313" key="2">
    <source>
        <dbReference type="EMBL" id="HFK20772.1"/>
    </source>
</evidence>
<gene>
    <name evidence="2" type="ORF">ENS19_05750</name>
</gene>
<feature type="transmembrane region" description="Helical" evidence="1">
    <location>
        <begin position="61"/>
        <end position="83"/>
    </location>
</feature>
<keyword evidence="1" id="KW-1133">Transmembrane helix</keyword>